<keyword evidence="1" id="KW-1133">Transmembrane helix</keyword>
<organism evidence="3 4">
    <name type="scientific">Kipferlia bialata</name>
    <dbReference type="NCBI Taxonomy" id="797122"/>
    <lineage>
        <taxon>Eukaryota</taxon>
        <taxon>Metamonada</taxon>
        <taxon>Carpediemonas-like organisms</taxon>
        <taxon>Kipferlia</taxon>
    </lineage>
</organism>
<sequence length="178" mass="19425">MRCTLGSILLGLCVLGLVVGAAAETADIRDLSDLALSLDNRIWDASLALSDMDSTLSDMEGMDTAEADASLLQSILALKRQYQSTMDTLNDRMQSVDPSYPPPSDLSQLKRRMDGMDQSMEVFISQAGVLDKEFRLTMKRIDSAAHGGYVLMAVMGIGLIGVLLATRKLHTHEKEKTM</sequence>
<feature type="chain" id="PRO_5039894847" evidence="2">
    <location>
        <begin position="24"/>
        <end position="178"/>
    </location>
</feature>
<comment type="caution">
    <text evidence="3">The sequence shown here is derived from an EMBL/GenBank/DDBJ whole genome shotgun (WGS) entry which is preliminary data.</text>
</comment>
<accession>A0A9K3CV13</accession>
<dbReference type="Proteomes" id="UP000265618">
    <property type="component" value="Unassembled WGS sequence"/>
</dbReference>
<name>A0A9K3CV13_9EUKA</name>
<dbReference type="AlphaFoldDB" id="A0A9K3CV13"/>
<keyword evidence="1" id="KW-0472">Membrane</keyword>
<keyword evidence="1" id="KW-0812">Transmembrane</keyword>
<evidence type="ECO:0000313" key="3">
    <source>
        <dbReference type="EMBL" id="GIQ82823.1"/>
    </source>
</evidence>
<reference evidence="3 4" key="1">
    <citation type="journal article" date="2018" name="PLoS ONE">
        <title>The draft genome of Kipferlia bialata reveals reductive genome evolution in fornicate parasites.</title>
        <authorList>
            <person name="Tanifuji G."/>
            <person name="Takabayashi S."/>
            <person name="Kume K."/>
            <person name="Takagi M."/>
            <person name="Nakayama T."/>
            <person name="Kamikawa R."/>
            <person name="Inagaki Y."/>
            <person name="Hashimoto T."/>
        </authorList>
    </citation>
    <scope>NUCLEOTIDE SEQUENCE [LARGE SCALE GENOMIC DNA]</scope>
    <source>
        <strain evidence="3">NY0173</strain>
    </source>
</reference>
<protein>
    <submittedName>
        <fullName evidence="3">Uncharacterized protein</fullName>
    </submittedName>
</protein>
<evidence type="ECO:0000256" key="2">
    <source>
        <dbReference type="SAM" id="SignalP"/>
    </source>
</evidence>
<keyword evidence="2" id="KW-0732">Signal</keyword>
<evidence type="ECO:0000256" key="1">
    <source>
        <dbReference type="SAM" id="Phobius"/>
    </source>
</evidence>
<dbReference type="EMBL" id="BDIP01000826">
    <property type="protein sequence ID" value="GIQ82823.1"/>
    <property type="molecule type" value="Genomic_DNA"/>
</dbReference>
<feature type="signal peptide" evidence="2">
    <location>
        <begin position="1"/>
        <end position="23"/>
    </location>
</feature>
<keyword evidence="4" id="KW-1185">Reference proteome</keyword>
<evidence type="ECO:0000313" key="4">
    <source>
        <dbReference type="Proteomes" id="UP000265618"/>
    </source>
</evidence>
<proteinExistence type="predicted"/>
<gene>
    <name evidence="3" type="ORF">KIPB_004032</name>
</gene>
<feature type="transmembrane region" description="Helical" evidence="1">
    <location>
        <begin position="147"/>
        <end position="166"/>
    </location>
</feature>